<name>A0A261FUB8_9BIFI</name>
<keyword evidence="9" id="KW-1185">Reference proteome</keyword>
<feature type="domain" description="Major facilitator superfamily (MFS) profile" evidence="7">
    <location>
        <begin position="36"/>
        <end position="439"/>
    </location>
</feature>
<dbReference type="InterPro" id="IPR036259">
    <property type="entry name" value="MFS_trans_sf"/>
</dbReference>
<keyword evidence="4 6" id="KW-0472">Membrane</keyword>
<dbReference type="Gene3D" id="1.20.1250.20">
    <property type="entry name" value="MFS general substrate transporter like domains"/>
    <property type="match status" value="2"/>
</dbReference>
<evidence type="ECO:0000256" key="5">
    <source>
        <dbReference type="SAM" id="MobiDB-lite"/>
    </source>
</evidence>
<sequence length="439" mass="45967">MTLNEESSTTRTATAPTAISNLAPDTGRPLSGRDKIRFGVGFALFSLIWMTAGTSGSAVLLPQRFTELGIGVPEVILGTMNSVGCVFALVANVVFGALSDITRSRFGKRTPWIVAGGVVTAAGYVLASQSVGLFGIVAGWSVVQVGVNMMIAPAVAVLSDRIPENTRGTFSAFYGGAQIVGQSAGTFLGAQFIEKMGQGFMIGVALFAITGVVTVLVWPRERSSKTVAAGETAAKLDAKAILKSFVPPTKNCRDFYLALVGRLMLILGWSMIQGYQLYILQKYCGQTTEDSAATISTMSVVSMIVLIITSVVSGPISDLLHRRKIIVAIGSVIIAVGIAIPWFMPTGFGMILFAGVGGFGYGIYIAVDQALNVDVLPSQEEAGKDLGILNLANTVGQVLAPVIVGAIVVATGSYATLFPIALVSVLLGAVVIMFIRKVR</sequence>
<feature type="transmembrane region" description="Helical" evidence="6">
    <location>
        <begin position="292"/>
        <end position="313"/>
    </location>
</feature>
<dbReference type="InterPro" id="IPR011701">
    <property type="entry name" value="MFS"/>
</dbReference>
<dbReference type="EMBL" id="MWWX01000004">
    <property type="protein sequence ID" value="OZG62769.1"/>
    <property type="molecule type" value="Genomic_DNA"/>
</dbReference>
<protein>
    <submittedName>
        <fullName evidence="8">Transporter</fullName>
    </submittedName>
</protein>
<reference evidence="8 9" key="1">
    <citation type="journal article" date="2017" name="BMC Genomics">
        <title>Comparative genomic and phylogenomic analyses of the Bifidobacteriaceae family.</title>
        <authorList>
            <person name="Lugli G.A."/>
            <person name="Milani C."/>
            <person name="Turroni F."/>
            <person name="Duranti S."/>
            <person name="Mancabelli L."/>
            <person name="Mangifesta M."/>
            <person name="Ferrario C."/>
            <person name="Modesto M."/>
            <person name="Mattarelli P."/>
            <person name="Jiri K."/>
            <person name="van Sinderen D."/>
            <person name="Ventura M."/>
        </authorList>
    </citation>
    <scope>NUCLEOTIDE SEQUENCE [LARGE SCALE GENOMIC DNA]</scope>
    <source>
        <strain evidence="8 9">DSM 28807</strain>
    </source>
</reference>
<feature type="transmembrane region" description="Helical" evidence="6">
    <location>
        <begin position="170"/>
        <end position="193"/>
    </location>
</feature>
<keyword evidence="3 6" id="KW-1133">Transmembrane helix</keyword>
<evidence type="ECO:0000256" key="6">
    <source>
        <dbReference type="SAM" id="Phobius"/>
    </source>
</evidence>
<feature type="transmembrane region" description="Helical" evidence="6">
    <location>
        <begin position="75"/>
        <end position="98"/>
    </location>
</feature>
<comment type="subcellular location">
    <subcellularLocation>
        <location evidence="1">Cell membrane</location>
        <topology evidence="1">Multi-pass membrane protein</topology>
    </subcellularLocation>
</comment>
<dbReference type="Pfam" id="PF07690">
    <property type="entry name" value="MFS_1"/>
    <property type="match status" value="1"/>
</dbReference>
<dbReference type="Proteomes" id="UP000216352">
    <property type="component" value="Unassembled WGS sequence"/>
</dbReference>
<evidence type="ECO:0000256" key="3">
    <source>
        <dbReference type="ARBA" id="ARBA00022989"/>
    </source>
</evidence>
<evidence type="ECO:0000259" key="7">
    <source>
        <dbReference type="PROSITE" id="PS50850"/>
    </source>
</evidence>
<dbReference type="PANTHER" id="PTHR23528">
    <property type="match status" value="1"/>
</dbReference>
<dbReference type="SUPFAM" id="SSF103473">
    <property type="entry name" value="MFS general substrate transporter"/>
    <property type="match status" value="1"/>
</dbReference>
<feature type="transmembrane region" description="Helical" evidence="6">
    <location>
        <begin position="325"/>
        <end position="344"/>
    </location>
</feature>
<dbReference type="RefSeq" id="WP_072725905.1">
    <property type="nucleotide sequence ID" value="NZ_BDIS01000018.1"/>
</dbReference>
<feature type="transmembrane region" description="Helical" evidence="6">
    <location>
        <begin position="416"/>
        <end position="435"/>
    </location>
</feature>
<evidence type="ECO:0000256" key="1">
    <source>
        <dbReference type="ARBA" id="ARBA00004651"/>
    </source>
</evidence>
<feature type="compositionally biased region" description="Low complexity" evidence="5">
    <location>
        <begin position="9"/>
        <end position="18"/>
    </location>
</feature>
<feature type="transmembrane region" description="Helical" evidence="6">
    <location>
        <begin position="133"/>
        <end position="158"/>
    </location>
</feature>
<gene>
    <name evidence="8" type="ORF">BLEM_0686</name>
</gene>
<dbReference type="GO" id="GO:0022857">
    <property type="term" value="F:transmembrane transporter activity"/>
    <property type="evidence" value="ECO:0007669"/>
    <property type="project" value="InterPro"/>
</dbReference>
<dbReference type="GO" id="GO:0005886">
    <property type="term" value="C:plasma membrane"/>
    <property type="evidence" value="ECO:0007669"/>
    <property type="project" value="UniProtKB-SubCell"/>
</dbReference>
<dbReference type="CDD" id="cd06174">
    <property type="entry name" value="MFS"/>
    <property type="match status" value="1"/>
</dbReference>
<evidence type="ECO:0000313" key="8">
    <source>
        <dbReference type="EMBL" id="OZG62769.1"/>
    </source>
</evidence>
<evidence type="ECO:0000313" key="9">
    <source>
        <dbReference type="Proteomes" id="UP000216352"/>
    </source>
</evidence>
<dbReference type="AlphaFoldDB" id="A0A261FUB8"/>
<feature type="transmembrane region" description="Helical" evidence="6">
    <location>
        <begin position="38"/>
        <end position="63"/>
    </location>
</feature>
<feature type="transmembrane region" description="Helical" evidence="6">
    <location>
        <begin position="388"/>
        <end position="410"/>
    </location>
</feature>
<feature type="region of interest" description="Disordered" evidence="5">
    <location>
        <begin position="1"/>
        <end position="26"/>
    </location>
</feature>
<dbReference type="PANTHER" id="PTHR23528:SF1">
    <property type="entry name" value="MAJOR FACILITATOR SUPERFAMILY (MFS) PROFILE DOMAIN-CONTAINING PROTEIN"/>
    <property type="match status" value="1"/>
</dbReference>
<proteinExistence type="predicted"/>
<keyword evidence="2 6" id="KW-0812">Transmembrane</keyword>
<evidence type="ECO:0000256" key="2">
    <source>
        <dbReference type="ARBA" id="ARBA00022692"/>
    </source>
</evidence>
<evidence type="ECO:0000256" key="4">
    <source>
        <dbReference type="ARBA" id="ARBA00023136"/>
    </source>
</evidence>
<organism evidence="8 9">
    <name type="scientific">Bifidobacterium lemurum</name>
    <dbReference type="NCBI Taxonomy" id="1603886"/>
    <lineage>
        <taxon>Bacteria</taxon>
        <taxon>Bacillati</taxon>
        <taxon>Actinomycetota</taxon>
        <taxon>Actinomycetes</taxon>
        <taxon>Bifidobacteriales</taxon>
        <taxon>Bifidobacteriaceae</taxon>
        <taxon>Bifidobacterium</taxon>
    </lineage>
</organism>
<comment type="caution">
    <text evidence="8">The sequence shown here is derived from an EMBL/GenBank/DDBJ whole genome shotgun (WGS) entry which is preliminary data.</text>
</comment>
<feature type="transmembrane region" description="Helical" evidence="6">
    <location>
        <begin position="255"/>
        <end position="272"/>
    </location>
</feature>
<accession>A0A261FUB8</accession>
<dbReference type="STRING" id="1603886.GCA_001895165_01392"/>
<dbReference type="OrthoDB" id="7584869at2"/>
<feature type="transmembrane region" description="Helical" evidence="6">
    <location>
        <begin position="199"/>
        <end position="218"/>
    </location>
</feature>
<feature type="transmembrane region" description="Helical" evidence="6">
    <location>
        <begin position="110"/>
        <end position="127"/>
    </location>
</feature>
<dbReference type="InterPro" id="IPR020846">
    <property type="entry name" value="MFS_dom"/>
</dbReference>
<feature type="transmembrane region" description="Helical" evidence="6">
    <location>
        <begin position="350"/>
        <end position="367"/>
    </location>
</feature>
<dbReference type="PROSITE" id="PS50850">
    <property type="entry name" value="MFS"/>
    <property type="match status" value="1"/>
</dbReference>